<evidence type="ECO:0000256" key="6">
    <source>
        <dbReference type="ARBA" id="ARBA00023136"/>
    </source>
</evidence>
<comment type="similarity">
    <text evidence="2">Belongs to the CPA3 antiporters (TC 2.A.63) subunit E family.</text>
</comment>
<dbReference type="PANTHER" id="PTHR34584:SF1">
    <property type="entry name" value="NA(+)_H(+) ANTIPORTER SUBUNIT E1"/>
    <property type="match status" value="1"/>
</dbReference>
<gene>
    <name evidence="7" type="ORF">H0E84_03125</name>
</gene>
<reference evidence="7 8" key="1">
    <citation type="submission" date="2020-07" db="EMBL/GenBank/DDBJ databases">
        <title>Luteimonas sp. SJ-92.</title>
        <authorList>
            <person name="Huang X.-X."/>
            <person name="Xu L."/>
            <person name="Sun J.-Q."/>
        </authorList>
    </citation>
    <scope>NUCLEOTIDE SEQUENCE [LARGE SCALE GENOMIC DNA]</scope>
    <source>
        <strain evidence="7 8">SJ-92</strain>
    </source>
</reference>
<sequence>MKRFLPSLPLSLAVFVLWMLLVSNFSPAQAALGLALAVALPLLADMLAPERARFGRLPVALKLGAVVLVDIVRSNIEVARLILGPERAISPGFVQVPLDLRNIHGITALASIITLTPGTVSAELSEDRRHLLVHCFNLRDADQVVATIKARYEAPLKEIFP</sequence>
<dbReference type="GO" id="GO:0005886">
    <property type="term" value="C:plasma membrane"/>
    <property type="evidence" value="ECO:0007669"/>
    <property type="project" value="UniProtKB-SubCell"/>
</dbReference>
<evidence type="ECO:0000313" key="8">
    <source>
        <dbReference type="Proteomes" id="UP000578091"/>
    </source>
</evidence>
<evidence type="ECO:0000256" key="4">
    <source>
        <dbReference type="ARBA" id="ARBA00022692"/>
    </source>
</evidence>
<keyword evidence="8" id="KW-1185">Reference proteome</keyword>
<dbReference type="GO" id="GO:0008324">
    <property type="term" value="F:monoatomic cation transmembrane transporter activity"/>
    <property type="evidence" value="ECO:0007669"/>
    <property type="project" value="InterPro"/>
</dbReference>
<evidence type="ECO:0000313" key="7">
    <source>
        <dbReference type="EMBL" id="NZA25363.1"/>
    </source>
</evidence>
<name>A0A853J8C3_9GAMM</name>
<dbReference type="Pfam" id="PF01899">
    <property type="entry name" value="MNHE"/>
    <property type="match status" value="1"/>
</dbReference>
<dbReference type="Proteomes" id="UP000578091">
    <property type="component" value="Unassembled WGS sequence"/>
</dbReference>
<protein>
    <submittedName>
        <fullName evidence="7">Na+/H+ antiporter subunit E</fullName>
    </submittedName>
</protein>
<evidence type="ECO:0000256" key="5">
    <source>
        <dbReference type="ARBA" id="ARBA00022989"/>
    </source>
</evidence>
<dbReference type="AlphaFoldDB" id="A0A853J8C3"/>
<dbReference type="RefSeq" id="WP_180677165.1">
    <property type="nucleotide sequence ID" value="NZ_JACCKA010000024.1"/>
</dbReference>
<dbReference type="EMBL" id="JACCKA010000024">
    <property type="protein sequence ID" value="NZA25363.1"/>
    <property type="molecule type" value="Genomic_DNA"/>
</dbReference>
<keyword evidence="3" id="KW-1003">Cell membrane</keyword>
<proteinExistence type="inferred from homology"/>
<dbReference type="NCBIfam" id="NF006518">
    <property type="entry name" value="PRK08965.1-2"/>
    <property type="match status" value="1"/>
</dbReference>
<dbReference type="PANTHER" id="PTHR34584">
    <property type="entry name" value="NA(+)/H(+) ANTIPORTER SUBUNIT E1"/>
    <property type="match status" value="1"/>
</dbReference>
<evidence type="ECO:0000256" key="2">
    <source>
        <dbReference type="ARBA" id="ARBA00006228"/>
    </source>
</evidence>
<keyword evidence="6" id="KW-0472">Membrane</keyword>
<comment type="subcellular location">
    <subcellularLocation>
        <location evidence="1">Cell membrane</location>
        <topology evidence="1">Multi-pass membrane protein</topology>
    </subcellularLocation>
</comment>
<dbReference type="PIRSF" id="PIRSF019239">
    <property type="entry name" value="MrpE"/>
    <property type="match status" value="1"/>
</dbReference>
<accession>A0A853J8C3</accession>
<organism evidence="7 8">
    <name type="scientific">Luteimonas salinisoli</name>
    <dbReference type="NCBI Taxonomy" id="2752307"/>
    <lineage>
        <taxon>Bacteria</taxon>
        <taxon>Pseudomonadati</taxon>
        <taxon>Pseudomonadota</taxon>
        <taxon>Gammaproteobacteria</taxon>
        <taxon>Lysobacterales</taxon>
        <taxon>Lysobacteraceae</taxon>
        <taxon>Luteimonas</taxon>
    </lineage>
</organism>
<evidence type="ECO:0000256" key="3">
    <source>
        <dbReference type="ARBA" id="ARBA00022475"/>
    </source>
</evidence>
<dbReference type="InterPro" id="IPR002758">
    <property type="entry name" value="Cation_antiport_E"/>
</dbReference>
<comment type="caution">
    <text evidence="7">The sequence shown here is derived from an EMBL/GenBank/DDBJ whole genome shotgun (WGS) entry which is preliminary data.</text>
</comment>
<keyword evidence="4" id="KW-0812">Transmembrane</keyword>
<evidence type="ECO:0000256" key="1">
    <source>
        <dbReference type="ARBA" id="ARBA00004651"/>
    </source>
</evidence>
<keyword evidence="5" id="KW-1133">Transmembrane helix</keyword>